<dbReference type="Proteomes" id="UP001165205">
    <property type="component" value="Unassembled WGS sequence"/>
</dbReference>
<name>A0AAN5C4M7_ASPOZ</name>
<evidence type="ECO:0000313" key="3">
    <source>
        <dbReference type="Proteomes" id="UP001165205"/>
    </source>
</evidence>
<evidence type="ECO:0000313" key="2">
    <source>
        <dbReference type="EMBL" id="GMG37803.1"/>
    </source>
</evidence>
<protein>
    <submittedName>
        <fullName evidence="2">Unnamed protein product</fullName>
    </submittedName>
</protein>
<dbReference type="EMBL" id="BSYA01000259">
    <property type="protein sequence ID" value="GMG37803.1"/>
    <property type="molecule type" value="Genomic_DNA"/>
</dbReference>
<evidence type="ECO:0000256" key="1">
    <source>
        <dbReference type="SAM" id="MobiDB-lite"/>
    </source>
</evidence>
<gene>
    <name evidence="2" type="ORF">Aory04_001260200</name>
</gene>
<sequence>MSNPYEREAEDRYESQNDPSPVSGIVRDNSYAHETRSELRNQIPVQRDEDDVEDPIQPPFSNSDKQLGKALDSSGVSPRSLTILQRKTNRRLSIEVTSYVVTACVMQNPVLRMDIVKGLGRTIYPRTLFTDSQEGLPRVELSKVLIFKRTW</sequence>
<comment type="caution">
    <text evidence="2">The sequence shown here is derived from an EMBL/GenBank/DDBJ whole genome shotgun (WGS) entry which is preliminary data.</text>
</comment>
<organism evidence="2 3">
    <name type="scientific">Aspergillus oryzae</name>
    <name type="common">Yellow koji mold</name>
    <dbReference type="NCBI Taxonomy" id="5062"/>
    <lineage>
        <taxon>Eukaryota</taxon>
        <taxon>Fungi</taxon>
        <taxon>Dikarya</taxon>
        <taxon>Ascomycota</taxon>
        <taxon>Pezizomycotina</taxon>
        <taxon>Eurotiomycetes</taxon>
        <taxon>Eurotiomycetidae</taxon>
        <taxon>Eurotiales</taxon>
        <taxon>Aspergillaceae</taxon>
        <taxon>Aspergillus</taxon>
        <taxon>Aspergillus subgen. Circumdati</taxon>
    </lineage>
</organism>
<feature type="region of interest" description="Disordered" evidence="1">
    <location>
        <begin position="1"/>
        <end position="79"/>
    </location>
</feature>
<feature type="compositionally biased region" description="Basic and acidic residues" evidence="1">
    <location>
        <begin position="1"/>
        <end position="15"/>
    </location>
</feature>
<dbReference type="AlphaFoldDB" id="A0AAN5C4M7"/>
<feature type="compositionally biased region" description="Basic and acidic residues" evidence="1">
    <location>
        <begin position="30"/>
        <end position="39"/>
    </location>
</feature>
<accession>A0AAN5C4M7</accession>
<reference evidence="2" key="1">
    <citation type="submission" date="2023-04" db="EMBL/GenBank/DDBJ databases">
        <title>Aspergillus oryzae NBRC 4228.</title>
        <authorList>
            <person name="Ichikawa N."/>
            <person name="Sato H."/>
            <person name="Tonouchi N."/>
        </authorList>
    </citation>
    <scope>NUCLEOTIDE SEQUENCE</scope>
    <source>
        <strain evidence="2">NBRC 4228</strain>
    </source>
</reference>
<proteinExistence type="predicted"/>